<dbReference type="Proteomes" id="UP000313359">
    <property type="component" value="Unassembled WGS sequence"/>
</dbReference>
<organism evidence="3 4">
    <name type="scientific">Lentinus tigrinus ALCF2SS1-6</name>
    <dbReference type="NCBI Taxonomy" id="1328759"/>
    <lineage>
        <taxon>Eukaryota</taxon>
        <taxon>Fungi</taxon>
        <taxon>Dikarya</taxon>
        <taxon>Basidiomycota</taxon>
        <taxon>Agaricomycotina</taxon>
        <taxon>Agaricomycetes</taxon>
        <taxon>Polyporales</taxon>
        <taxon>Polyporaceae</taxon>
        <taxon>Lentinus</taxon>
    </lineage>
</organism>
<dbReference type="OrthoDB" id="3036049at2759"/>
<protein>
    <recommendedName>
        <fullName evidence="2">BTB domain-containing protein</fullName>
    </recommendedName>
</protein>
<dbReference type="Gene3D" id="3.30.710.10">
    <property type="entry name" value="Potassium Channel Kv1.1, Chain A"/>
    <property type="match status" value="1"/>
</dbReference>
<evidence type="ECO:0000259" key="2">
    <source>
        <dbReference type="SMART" id="SM00225"/>
    </source>
</evidence>
<dbReference type="InterPro" id="IPR000210">
    <property type="entry name" value="BTB/POZ_dom"/>
</dbReference>
<dbReference type="STRING" id="1328759.A0A5C2S4M7"/>
<sequence>MSESARLTRKRAREQEDSTANDDSPLRKRSDSAALDDVARDRPAYKKDEEFWFGDGTVILIARDVEFRVYSGVLATHSPIFRDKFCEDNPIRNVSINGKSDVPCPVVMLTDSPEDLRHILRAYMLPSDTSMFISKQPSFAMISAFIRLGKKYQFISLYEQSLDFLKGFYPNRLEAWRKLTDWVPTGWDLSESIGVVNLARLSGELSLLPTAFLSCLILTSIVHGFTREDGSPENLSLEDLNICFNAKTEIRKASIKVLYTTLAARTTPECKTQTACRRAFRTALSSLRACIDDLMDTDPFLPYTSYVKDGKLGVCSACRVATNEKCWNGRLALWNRLPTIIGIDVPGWGEPVAAAAG</sequence>
<accession>A0A5C2S4M7</accession>
<dbReference type="InterPro" id="IPR011333">
    <property type="entry name" value="SKP1/BTB/POZ_sf"/>
</dbReference>
<proteinExistence type="predicted"/>
<feature type="domain" description="BTB" evidence="2">
    <location>
        <begin position="56"/>
        <end position="169"/>
    </location>
</feature>
<evidence type="ECO:0000313" key="4">
    <source>
        <dbReference type="Proteomes" id="UP000313359"/>
    </source>
</evidence>
<dbReference type="EMBL" id="ML122274">
    <property type="protein sequence ID" value="RPD58542.1"/>
    <property type="molecule type" value="Genomic_DNA"/>
</dbReference>
<gene>
    <name evidence="3" type="ORF">L227DRAFT_594227</name>
</gene>
<dbReference type="CDD" id="cd18186">
    <property type="entry name" value="BTB_POZ_ZBTB_KLHL-like"/>
    <property type="match status" value="1"/>
</dbReference>
<keyword evidence="4" id="KW-1185">Reference proteome</keyword>
<evidence type="ECO:0000313" key="3">
    <source>
        <dbReference type="EMBL" id="RPD58542.1"/>
    </source>
</evidence>
<dbReference type="SMART" id="SM00225">
    <property type="entry name" value="BTB"/>
    <property type="match status" value="1"/>
</dbReference>
<evidence type="ECO:0000256" key="1">
    <source>
        <dbReference type="SAM" id="MobiDB-lite"/>
    </source>
</evidence>
<name>A0A5C2S4M7_9APHY</name>
<feature type="region of interest" description="Disordered" evidence="1">
    <location>
        <begin position="1"/>
        <end position="34"/>
    </location>
</feature>
<feature type="compositionally biased region" description="Basic and acidic residues" evidence="1">
    <location>
        <begin position="24"/>
        <end position="34"/>
    </location>
</feature>
<dbReference type="AlphaFoldDB" id="A0A5C2S4M7"/>
<reference evidence="3" key="1">
    <citation type="journal article" date="2018" name="Genome Biol. Evol.">
        <title>Genomics and development of Lentinus tigrinus, a white-rot wood-decaying mushroom with dimorphic fruiting bodies.</title>
        <authorList>
            <person name="Wu B."/>
            <person name="Xu Z."/>
            <person name="Knudson A."/>
            <person name="Carlson A."/>
            <person name="Chen N."/>
            <person name="Kovaka S."/>
            <person name="LaButti K."/>
            <person name="Lipzen A."/>
            <person name="Pennachio C."/>
            <person name="Riley R."/>
            <person name="Schakwitz W."/>
            <person name="Umezawa K."/>
            <person name="Ohm R.A."/>
            <person name="Grigoriev I.V."/>
            <person name="Nagy L.G."/>
            <person name="Gibbons J."/>
            <person name="Hibbett D."/>
        </authorList>
    </citation>
    <scope>NUCLEOTIDE SEQUENCE [LARGE SCALE GENOMIC DNA]</scope>
    <source>
        <strain evidence="3">ALCF2SS1-6</strain>
    </source>
</reference>